<gene>
    <name evidence="7" type="ORF">PGLA1383_LOCUS20935</name>
</gene>
<dbReference type="SUPFAM" id="SSF90229">
    <property type="entry name" value="CCCH zinc finger"/>
    <property type="match status" value="1"/>
</dbReference>
<keyword evidence="1 4" id="KW-0479">Metal-binding</keyword>
<evidence type="ECO:0000256" key="4">
    <source>
        <dbReference type="PROSITE-ProRule" id="PRU00723"/>
    </source>
</evidence>
<dbReference type="GO" id="GO:0008270">
    <property type="term" value="F:zinc ion binding"/>
    <property type="evidence" value="ECO:0007669"/>
    <property type="project" value="UniProtKB-KW"/>
</dbReference>
<dbReference type="InterPro" id="IPR000571">
    <property type="entry name" value="Znf_CCCH"/>
</dbReference>
<proteinExistence type="predicted"/>
<evidence type="ECO:0000256" key="1">
    <source>
        <dbReference type="ARBA" id="ARBA00022723"/>
    </source>
</evidence>
<name>A0A813EUJ5_POLGL</name>
<feature type="compositionally biased region" description="Low complexity" evidence="5">
    <location>
        <begin position="343"/>
        <end position="354"/>
    </location>
</feature>
<evidence type="ECO:0000256" key="3">
    <source>
        <dbReference type="ARBA" id="ARBA00022833"/>
    </source>
</evidence>
<keyword evidence="2 4" id="KW-0863">Zinc-finger</keyword>
<evidence type="ECO:0000256" key="5">
    <source>
        <dbReference type="SAM" id="MobiDB-lite"/>
    </source>
</evidence>
<keyword evidence="8" id="KW-1185">Reference proteome</keyword>
<feature type="region of interest" description="Disordered" evidence="5">
    <location>
        <begin position="275"/>
        <end position="314"/>
    </location>
</feature>
<feature type="compositionally biased region" description="Low complexity" evidence="5">
    <location>
        <begin position="278"/>
        <end position="293"/>
    </location>
</feature>
<organism evidence="7 8">
    <name type="scientific">Polarella glacialis</name>
    <name type="common">Dinoflagellate</name>
    <dbReference type="NCBI Taxonomy" id="89957"/>
    <lineage>
        <taxon>Eukaryota</taxon>
        <taxon>Sar</taxon>
        <taxon>Alveolata</taxon>
        <taxon>Dinophyceae</taxon>
        <taxon>Suessiales</taxon>
        <taxon>Suessiaceae</taxon>
        <taxon>Polarella</taxon>
    </lineage>
</organism>
<dbReference type="EMBL" id="CAJNNV010014557">
    <property type="protein sequence ID" value="CAE8602697.1"/>
    <property type="molecule type" value="Genomic_DNA"/>
</dbReference>
<evidence type="ECO:0000313" key="7">
    <source>
        <dbReference type="EMBL" id="CAE8602697.1"/>
    </source>
</evidence>
<dbReference type="Proteomes" id="UP000654075">
    <property type="component" value="Unassembled WGS sequence"/>
</dbReference>
<evidence type="ECO:0000313" key="8">
    <source>
        <dbReference type="Proteomes" id="UP000654075"/>
    </source>
</evidence>
<dbReference type="PROSITE" id="PS50103">
    <property type="entry name" value="ZF_C3H1"/>
    <property type="match status" value="1"/>
</dbReference>
<dbReference type="Pfam" id="PF00642">
    <property type="entry name" value="zf-CCCH"/>
    <property type="match status" value="1"/>
</dbReference>
<feature type="zinc finger region" description="C3H1-type" evidence="4">
    <location>
        <begin position="380"/>
        <end position="407"/>
    </location>
</feature>
<feature type="region of interest" description="Disordered" evidence="5">
    <location>
        <begin position="416"/>
        <end position="440"/>
    </location>
</feature>
<feature type="domain" description="C3H1-type" evidence="6">
    <location>
        <begin position="380"/>
        <end position="407"/>
    </location>
</feature>
<reference evidence="7" key="1">
    <citation type="submission" date="2021-02" db="EMBL/GenBank/DDBJ databases">
        <authorList>
            <person name="Dougan E. K."/>
            <person name="Rhodes N."/>
            <person name="Thang M."/>
            <person name="Chan C."/>
        </authorList>
    </citation>
    <scope>NUCLEOTIDE SEQUENCE</scope>
</reference>
<dbReference type="SMART" id="SM00356">
    <property type="entry name" value="ZnF_C3H1"/>
    <property type="match status" value="1"/>
</dbReference>
<dbReference type="AlphaFoldDB" id="A0A813EUJ5"/>
<evidence type="ECO:0000259" key="6">
    <source>
        <dbReference type="PROSITE" id="PS50103"/>
    </source>
</evidence>
<feature type="region of interest" description="Disordered" evidence="5">
    <location>
        <begin position="342"/>
        <end position="376"/>
    </location>
</feature>
<sequence>MPPHSEDGFAAIRLTLEALLLSKFEPDLVKFGVECLSDIGHLETHDLEVIGMNRVQVRKLQREVAERFNASLLAFKLAAQAADHAAASGQRADASGISVPPASRGATGCARSVSFSASVASNSSKAGSSMGLDPFEQLVTNEIVSHCKYCCVEIPPRALQICEADLILQIKQSLPFPHLLPATLTWIRSEQHHCEPPLCKDAYIIFECKSRVRGLTVAVQQLRRRRALISQGAADVQVHCVAVVGCDPENRVAWEAAADHADIWFVAADPEQFTKPCGSDSNHSHSSTSVGSTRPTPDSGSDPICPNIEMQPEGRSDSHLTQARCLCGLDLASCQFCSQETAQGSQSQPSSRSSLARTNSRGAAARGQSQHGQAQQLHHNFKTVLCRHHAGGSCRNGPRCSFAHCAAELRHNSNSNNNNNNYDNNNHDNNDNNPSEGSADAEVDQRLMARIQKYVASQTDQGAWLSDLGGRYKVTRKFLETYFVLTPWRKRDAWVSAPPSDRHFRSFWSGCCTEIQAHLPSMIDQGVC</sequence>
<dbReference type="InterPro" id="IPR036855">
    <property type="entry name" value="Znf_CCCH_sf"/>
</dbReference>
<evidence type="ECO:0000256" key="2">
    <source>
        <dbReference type="ARBA" id="ARBA00022771"/>
    </source>
</evidence>
<keyword evidence="3 4" id="KW-0862">Zinc</keyword>
<comment type="caution">
    <text evidence="7">The sequence shown here is derived from an EMBL/GenBank/DDBJ whole genome shotgun (WGS) entry which is preliminary data.</text>
</comment>
<feature type="compositionally biased region" description="Polar residues" evidence="5">
    <location>
        <begin position="355"/>
        <end position="376"/>
    </location>
</feature>
<protein>
    <recommendedName>
        <fullName evidence="6">C3H1-type domain-containing protein</fullName>
    </recommendedName>
</protein>
<accession>A0A813EUJ5</accession>
<dbReference type="Gene3D" id="4.10.1000.10">
    <property type="entry name" value="Zinc finger, CCCH-type"/>
    <property type="match status" value="1"/>
</dbReference>